<keyword evidence="5" id="KW-0963">Cytoplasm</keyword>
<keyword evidence="14" id="KW-0460">Magnesium</keyword>
<accession>A0A5S5AWN5</accession>
<evidence type="ECO:0000256" key="8">
    <source>
        <dbReference type="ARBA" id="ARBA00022694"/>
    </source>
</evidence>
<comment type="cofactor">
    <cofactor evidence="1">
        <name>Mg(2+)</name>
        <dbReference type="ChEBI" id="CHEBI:18420"/>
    </cofactor>
</comment>
<name>A0A5S5AWN5_9FIRM</name>
<dbReference type="SMART" id="SM00316">
    <property type="entry name" value="S1"/>
    <property type="match status" value="1"/>
</dbReference>
<dbReference type="Pfam" id="PF01938">
    <property type="entry name" value="TRAM"/>
    <property type="match status" value="1"/>
</dbReference>
<dbReference type="OrthoDB" id="9804278at2"/>
<dbReference type="InterPro" id="IPR019307">
    <property type="entry name" value="RNA-bd_AU-1/RNase_E/G"/>
</dbReference>
<evidence type="ECO:0000256" key="7">
    <source>
        <dbReference type="ARBA" id="ARBA00022555"/>
    </source>
</evidence>
<dbReference type="PANTHER" id="PTHR30001:SF0">
    <property type="entry name" value="RIBONUCLEASE G"/>
    <property type="match status" value="1"/>
</dbReference>
<dbReference type="GO" id="GO:0005737">
    <property type="term" value="C:cytoplasm"/>
    <property type="evidence" value="ECO:0007669"/>
    <property type="project" value="UniProtKB-SubCell"/>
</dbReference>
<dbReference type="InterPro" id="IPR004659">
    <property type="entry name" value="RNase_E/G"/>
</dbReference>
<evidence type="ECO:0000256" key="11">
    <source>
        <dbReference type="ARBA" id="ARBA00022730"/>
    </source>
</evidence>
<dbReference type="RefSeq" id="WP_148866409.1">
    <property type="nucleotide sequence ID" value="NZ_VNHO01000005.1"/>
</dbReference>
<dbReference type="SUPFAM" id="SSF50249">
    <property type="entry name" value="Nucleic acid-binding proteins"/>
    <property type="match status" value="2"/>
</dbReference>
<organism evidence="18 19">
    <name type="scientific">Thermosediminibacter litoriperuensis</name>
    <dbReference type="NCBI Taxonomy" id="291989"/>
    <lineage>
        <taxon>Bacteria</taxon>
        <taxon>Bacillati</taxon>
        <taxon>Bacillota</taxon>
        <taxon>Clostridia</taxon>
        <taxon>Thermosediminibacterales</taxon>
        <taxon>Thermosediminibacteraceae</taxon>
        <taxon>Thermosediminibacter</taxon>
    </lineage>
</organism>
<reference evidence="18 19" key="1">
    <citation type="submission" date="2019-07" db="EMBL/GenBank/DDBJ databases">
        <title>Genomic Encyclopedia of Type Strains, Phase I: the one thousand microbial genomes (KMG-I) project.</title>
        <authorList>
            <person name="Kyrpides N."/>
        </authorList>
    </citation>
    <scope>NUCLEOTIDE SEQUENCE [LARGE SCALE GENOMIC DNA]</scope>
    <source>
        <strain evidence="18 19">DSM 16647</strain>
    </source>
</reference>
<comment type="caution">
    <text evidence="18">The sequence shown here is derived from an EMBL/GenBank/DDBJ whole genome shotgun (WGS) entry which is preliminary data.</text>
</comment>
<dbReference type="GO" id="GO:0000049">
    <property type="term" value="F:tRNA binding"/>
    <property type="evidence" value="ECO:0007669"/>
    <property type="project" value="UniProtKB-KW"/>
</dbReference>
<dbReference type="GO" id="GO:0008033">
    <property type="term" value="P:tRNA processing"/>
    <property type="evidence" value="ECO:0007669"/>
    <property type="project" value="UniProtKB-KW"/>
</dbReference>
<keyword evidence="13" id="KW-0378">Hydrolase</keyword>
<evidence type="ECO:0000259" key="17">
    <source>
        <dbReference type="PROSITE" id="PS50926"/>
    </source>
</evidence>
<evidence type="ECO:0000259" key="16">
    <source>
        <dbReference type="PROSITE" id="PS50126"/>
    </source>
</evidence>
<dbReference type="GO" id="GO:0004540">
    <property type="term" value="F:RNA nuclease activity"/>
    <property type="evidence" value="ECO:0007669"/>
    <property type="project" value="InterPro"/>
</dbReference>
<sequence length="563" mass="63603">MSKEIIADVGRDQIRVGILEDRELVEFFVEKSFEERVAGNIYKGRVTNVLPGMQAAFVDIGLEKNAFLYVGDINFDSLGPEDKDLLEGLRKLSIKDILRVGQDVLVQVVKEPMGSKGARVSTNITLPGRYLVLMPRVDYVGISRRIEKEEERNRLRALAEELRPPHVGVIVRTAAEGRGKEELKADIDYLKKLWEDIQLRQTGGNAPRLIYKDMNLLARIVRDIFTPEVSRFYINSPSGYEKVLELVSMISPSLKDRISLYRGQEEIFEYFNIEPEIERALRRKVWLKSGGYIVIDRTEALTAIDVNTGKFVGSIDLEDTVLRTNLEAAREIARQVRLRDIGGIIIIDFIDMNSPEHRKMVLDALEAELKKDRTRAHILGITSLGLVEMTRKKVRQSLDEVLEKVCPYCEGKGRILSEEAMAKRVERELSRIFRNSRGEAVLMEVHPSVASSVIGAGGSRLAQLEQRYEKYIFIKGNATLHPEEIKVRAVGSKAKLENLAVPVREGQVIEVVIEEAHAALPGHGIARIDGYVIDIENAAKLLGEKVKVQVYKTHRTYAKARLI</sequence>
<dbReference type="InterPro" id="IPR003029">
    <property type="entry name" value="S1_domain"/>
</dbReference>
<dbReference type="AlphaFoldDB" id="A0A5S5AWN5"/>
<keyword evidence="11" id="KW-0699">rRNA-binding</keyword>
<evidence type="ECO:0000256" key="2">
    <source>
        <dbReference type="ARBA" id="ARBA00004496"/>
    </source>
</evidence>
<dbReference type="InterPro" id="IPR048583">
    <property type="entry name" value="RNase_E_G_thioredoxin-like"/>
</dbReference>
<evidence type="ECO:0000256" key="13">
    <source>
        <dbReference type="ARBA" id="ARBA00022801"/>
    </source>
</evidence>
<proteinExistence type="inferred from homology"/>
<dbReference type="InterPro" id="IPR012340">
    <property type="entry name" value="NA-bd_OB-fold"/>
</dbReference>
<keyword evidence="7" id="KW-0820">tRNA-binding</keyword>
<dbReference type="EMBL" id="VNHO01000005">
    <property type="protein sequence ID" value="TYP57603.1"/>
    <property type="molecule type" value="Genomic_DNA"/>
</dbReference>
<evidence type="ECO:0000256" key="1">
    <source>
        <dbReference type="ARBA" id="ARBA00001946"/>
    </source>
</evidence>
<dbReference type="GO" id="GO:0004519">
    <property type="term" value="F:endonuclease activity"/>
    <property type="evidence" value="ECO:0007669"/>
    <property type="project" value="UniProtKB-KW"/>
</dbReference>
<evidence type="ECO:0000256" key="5">
    <source>
        <dbReference type="ARBA" id="ARBA00022490"/>
    </source>
</evidence>
<dbReference type="Proteomes" id="UP000322294">
    <property type="component" value="Unassembled WGS sequence"/>
</dbReference>
<dbReference type="NCBIfam" id="TIGR00757">
    <property type="entry name" value="RNaseEG"/>
    <property type="match status" value="1"/>
</dbReference>
<dbReference type="GO" id="GO:0019843">
    <property type="term" value="F:rRNA binding"/>
    <property type="evidence" value="ECO:0007669"/>
    <property type="project" value="UniProtKB-KW"/>
</dbReference>
<dbReference type="PROSITE" id="PS50926">
    <property type="entry name" value="TRAM"/>
    <property type="match status" value="1"/>
</dbReference>
<feature type="domain" description="S1 motif" evidence="16">
    <location>
        <begin position="39"/>
        <end position="129"/>
    </location>
</feature>
<dbReference type="GO" id="GO:0016787">
    <property type="term" value="F:hydrolase activity"/>
    <property type="evidence" value="ECO:0007669"/>
    <property type="project" value="UniProtKB-KW"/>
</dbReference>
<evidence type="ECO:0000256" key="14">
    <source>
        <dbReference type="ARBA" id="ARBA00022842"/>
    </source>
</evidence>
<dbReference type="Gene3D" id="3.40.1260.20">
    <property type="entry name" value="Ribonuclease E, catalytic domain"/>
    <property type="match status" value="1"/>
</dbReference>
<dbReference type="CDD" id="cd04453">
    <property type="entry name" value="S1_RNase_E"/>
    <property type="match status" value="1"/>
</dbReference>
<keyword evidence="15" id="KW-0694">RNA-binding</keyword>
<evidence type="ECO:0000256" key="15">
    <source>
        <dbReference type="ARBA" id="ARBA00022884"/>
    </source>
</evidence>
<dbReference type="Pfam" id="PF10150">
    <property type="entry name" value="RNase_E_G"/>
    <property type="match status" value="1"/>
</dbReference>
<protein>
    <recommendedName>
        <fullName evidence="4">Ribonuclease G</fullName>
    </recommendedName>
</protein>
<gene>
    <name evidence="18" type="ORF">LZ11_00596</name>
</gene>
<keyword evidence="6" id="KW-0698">rRNA processing</keyword>
<evidence type="ECO:0000256" key="3">
    <source>
        <dbReference type="ARBA" id="ARBA00005663"/>
    </source>
</evidence>
<dbReference type="GO" id="GO:0046872">
    <property type="term" value="F:metal ion binding"/>
    <property type="evidence" value="ECO:0007669"/>
    <property type="project" value="UniProtKB-KW"/>
</dbReference>
<evidence type="ECO:0000256" key="6">
    <source>
        <dbReference type="ARBA" id="ARBA00022552"/>
    </source>
</evidence>
<comment type="similarity">
    <text evidence="3">Belongs to the RNase E/G family. RNase G subfamily.</text>
</comment>
<evidence type="ECO:0000256" key="9">
    <source>
        <dbReference type="ARBA" id="ARBA00022722"/>
    </source>
</evidence>
<evidence type="ECO:0000256" key="10">
    <source>
        <dbReference type="ARBA" id="ARBA00022723"/>
    </source>
</evidence>
<comment type="subcellular location">
    <subcellularLocation>
        <location evidence="2">Cytoplasm</location>
    </subcellularLocation>
</comment>
<keyword evidence="10" id="KW-0479">Metal-binding</keyword>
<feature type="domain" description="TRAM" evidence="17">
    <location>
        <begin position="502"/>
        <end position="563"/>
    </location>
</feature>
<evidence type="ECO:0000313" key="19">
    <source>
        <dbReference type="Proteomes" id="UP000322294"/>
    </source>
</evidence>
<evidence type="ECO:0000256" key="4">
    <source>
        <dbReference type="ARBA" id="ARBA00017719"/>
    </source>
</evidence>
<keyword evidence="12" id="KW-0255">Endonuclease</keyword>
<evidence type="ECO:0000313" key="18">
    <source>
        <dbReference type="EMBL" id="TYP57603.1"/>
    </source>
</evidence>
<dbReference type="PROSITE" id="PS50126">
    <property type="entry name" value="S1"/>
    <property type="match status" value="1"/>
</dbReference>
<dbReference type="GO" id="GO:0006364">
    <property type="term" value="P:rRNA processing"/>
    <property type="evidence" value="ECO:0007669"/>
    <property type="project" value="UniProtKB-KW"/>
</dbReference>
<dbReference type="InterPro" id="IPR002792">
    <property type="entry name" value="TRAM_dom"/>
</dbReference>
<dbReference type="Pfam" id="PF20833">
    <property type="entry name" value="RNase_E_G_Thio"/>
    <property type="match status" value="1"/>
</dbReference>
<keyword evidence="9" id="KW-0540">Nuclease</keyword>
<keyword evidence="19" id="KW-1185">Reference proteome</keyword>
<dbReference type="PANTHER" id="PTHR30001">
    <property type="entry name" value="RIBONUCLEASE"/>
    <property type="match status" value="1"/>
</dbReference>
<dbReference type="Gene3D" id="2.40.50.140">
    <property type="entry name" value="Nucleic acid-binding proteins"/>
    <property type="match status" value="2"/>
</dbReference>
<evidence type="ECO:0000256" key="12">
    <source>
        <dbReference type="ARBA" id="ARBA00022759"/>
    </source>
</evidence>
<keyword evidence="8" id="KW-0819">tRNA processing</keyword>